<dbReference type="AlphaFoldDB" id="A0AA35PST9"/>
<reference evidence="6" key="1">
    <citation type="submission" date="2022-12" db="EMBL/GenBank/DDBJ databases">
        <authorList>
            <person name="Alioto T."/>
            <person name="Alioto T."/>
            <person name="Gomez Garrido J."/>
        </authorList>
    </citation>
    <scope>NUCLEOTIDE SEQUENCE</scope>
</reference>
<keyword evidence="4" id="KW-1015">Disulfide bond</keyword>
<dbReference type="InterPro" id="IPR045860">
    <property type="entry name" value="Snake_toxin-like_sf"/>
</dbReference>
<evidence type="ECO:0000256" key="3">
    <source>
        <dbReference type="ARBA" id="ARBA00022729"/>
    </source>
</evidence>
<organism evidence="6 7">
    <name type="scientific">Podarcis lilfordi</name>
    <name type="common">Lilford's wall lizard</name>
    <dbReference type="NCBI Taxonomy" id="74358"/>
    <lineage>
        <taxon>Eukaryota</taxon>
        <taxon>Metazoa</taxon>
        <taxon>Chordata</taxon>
        <taxon>Craniata</taxon>
        <taxon>Vertebrata</taxon>
        <taxon>Euteleostomi</taxon>
        <taxon>Lepidosauria</taxon>
        <taxon>Squamata</taxon>
        <taxon>Bifurcata</taxon>
        <taxon>Unidentata</taxon>
        <taxon>Episquamata</taxon>
        <taxon>Laterata</taxon>
        <taxon>Lacertibaenia</taxon>
        <taxon>Lacertidae</taxon>
        <taxon>Podarcis</taxon>
    </lineage>
</organism>
<gene>
    <name evidence="6" type="ORF">PODLI_1B011656</name>
</gene>
<evidence type="ECO:0000313" key="6">
    <source>
        <dbReference type="EMBL" id="CAI5795562.1"/>
    </source>
</evidence>
<evidence type="ECO:0000256" key="4">
    <source>
        <dbReference type="ARBA" id="ARBA00023157"/>
    </source>
</evidence>
<evidence type="ECO:0000256" key="2">
    <source>
        <dbReference type="ARBA" id="ARBA00022525"/>
    </source>
</evidence>
<comment type="subcellular location">
    <subcellularLocation>
        <location evidence="1">Secreted</location>
    </subcellularLocation>
</comment>
<sequence>MISTHFVLPIIQYRKIATSHCPLTFEVLGFSSIVAWRKQLKMNKALEMGILAWLCFNTAGAITCIECKHVAEDNSCMVPETQCSSPSQNICFTRLTTQDGVSPIVDRGCTHLCHSIKRPRENYQETMRCCMRDLCNTHSFWTNH</sequence>
<dbReference type="SUPFAM" id="SSF57302">
    <property type="entry name" value="Snake toxin-like"/>
    <property type="match status" value="1"/>
</dbReference>
<dbReference type="PANTHER" id="PTHR16983:SF10">
    <property type="entry name" value="PROTEIN QUIVER"/>
    <property type="match status" value="1"/>
</dbReference>
<dbReference type="InterPro" id="IPR051110">
    <property type="entry name" value="Ly-6/neurotoxin-like_GPI-ap"/>
</dbReference>
<evidence type="ECO:0000259" key="5">
    <source>
        <dbReference type="Pfam" id="PF00087"/>
    </source>
</evidence>
<dbReference type="Pfam" id="PF00087">
    <property type="entry name" value="Toxin_TOLIP"/>
    <property type="match status" value="1"/>
</dbReference>
<dbReference type="GO" id="GO:0005576">
    <property type="term" value="C:extracellular region"/>
    <property type="evidence" value="ECO:0007669"/>
    <property type="project" value="UniProtKB-SubCell"/>
</dbReference>
<dbReference type="InterPro" id="IPR035076">
    <property type="entry name" value="Toxin/TOLIP"/>
</dbReference>
<dbReference type="PANTHER" id="PTHR16983">
    <property type="entry name" value="UPAR/LY6 DOMAIN-CONTAINING PROTEIN"/>
    <property type="match status" value="1"/>
</dbReference>
<feature type="domain" description="Snake toxin/toxin-like" evidence="5">
    <location>
        <begin position="63"/>
        <end position="136"/>
    </location>
</feature>
<dbReference type="EMBL" id="OX395141">
    <property type="protein sequence ID" value="CAI5795562.1"/>
    <property type="molecule type" value="Genomic_DNA"/>
</dbReference>
<name>A0AA35PST9_9SAUR</name>
<evidence type="ECO:0000256" key="1">
    <source>
        <dbReference type="ARBA" id="ARBA00004613"/>
    </source>
</evidence>
<proteinExistence type="predicted"/>
<evidence type="ECO:0000313" key="7">
    <source>
        <dbReference type="Proteomes" id="UP001178461"/>
    </source>
</evidence>
<protein>
    <recommendedName>
        <fullName evidence="5">Snake toxin/toxin-like domain-containing protein</fullName>
    </recommendedName>
</protein>
<dbReference type="Gene3D" id="2.10.60.10">
    <property type="entry name" value="CD59"/>
    <property type="match status" value="1"/>
</dbReference>
<keyword evidence="7" id="KW-1185">Reference proteome</keyword>
<keyword evidence="3" id="KW-0732">Signal</keyword>
<dbReference type="Proteomes" id="UP001178461">
    <property type="component" value="Chromosome 15"/>
</dbReference>
<accession>A0AA35PST9</accession>
<keyword evidence="2" id="KW-0964">Secreted</keyword>